<comment type="caution">
    <text evidence="6">The sequence shown here is derived from an EMBL/GenBank/DDBJ whole genome shotgun (WGS) entry which is preliminary data.</text>
</comment>
<dbReference type="OrthoDB" id="333239at2759"/>
<gene>
    <name evidence="6" type="ORF">BC936DRAFT_149529</name>
</gene>
<dbReference type="InterPro" id="IPR050641">
    <property type="entry name" value="RIFMO-like"/>
</dbReference>
<dbReference type="GO" id="GO:0071949">
    <property type="term" value="F:FAD binding"/>
    <property type="evidence" value="ECO:0007669"/>
    <property type="project" value="InterPro"/>
</dbReference>
<dbReference type="Pfam" id="PF01494">
    <property type="entry name" value="FAD_binding_3"/>
    <property type="match status" value="1"/>
</dbReference>
<name>A0A433DN30_9FUNG</name>
<evidence type="ECO:0000259" key="5">
    <source>
        <dbReference type="Pfam" id="PF01494"/>
    </source>
</evidence>
<sequence length="141" mass="15560">MRKTIHTKSVSSFVEMPEGSQIALAHSNMFYRYSSHNHSPKAGQGLNLGLGDGFNLAWKLAMFDRGLAQQSILLTYQTERRTLAQSVIELDAQLTRAVTTFKAAPADGSSSATQEYMKLREQNAAVISGLGGECFCEFHER</sequence>
<evidence type="ECO:0000256" key="1">
    <source>
        <dbReference type="ARBA" id="ARBA00001974"/>
    </source>
</evidence>
<dbReference type="PRINTS" id="PR00420">
    <property type="entry name" value="RNGMNOXGNASE"/>
</dbReference>
<protein>
    <submittedName>
        <fullName evidence="6">FAD binding domain-containing protein</fullName>
    </submittedName>
</protein>
<dbReference type="PANTHER" id="PTHR43004:SF19">
    <property type="entry name" value="BINDING MONOOXYGENASE, PUTATIVE (JCVI)-RELATED"/>
    <property type="match status" value="1"/>
</dbReference>
<evidence type="ECO:0000256" key="4">
    <source>
        <dbReference type="ARBA" id="ARBA00023002"/>
    </source>
</evidence>
<dbReference type="AlphaFoldDB" id="A0A433DN30"/>
<keyword evidence="3" id="KW-0274">FAD</keyword>
<proteinExistence type="predicted"/>
<dbReference type="SUPFAM" id="SSF51905">
    <property type="entry name" value="FAD/NAD(P)-binding domain"/>
    <property type="match status" value="1"/>
</dbReference>
<dbReference type="InterPro" id="IPR036188">
    <property type="entry name" value="FAD/NAD-bd_sf"/>
</dbReference>
<dbReference type="EMBL" id="RBNI01000090">
    <property type="protein sequence ID" value="RUP52272.1"/>
    <property type="molecule type" value="Genomic_DNA"/>
</dbReference>
<dbReference type="GO" id="GO:0016709">
    <property type="term" value="F:oxidoreductase activity, acting on paired donors, with incorporation or reduction of molecular oxygen, NAD(P)H as one donor, and incorporation of one atom of oxygen"/>
    <property type="evidence" value="ECO:0007669"/>
    <property type="project" value="UniProtKB-ARBA"/>
</dbReference>
<evidence type="ECO:0000256" key="3">
    <source>
        <dbReference type="ARBA" id="ARBA00022827"/>
    </source>
</evidence>
<organism evidence="6 7">
    <name type="scientific">Jimgerdemannia flammicorona</name>
    <dbReference type="NCBI Taxonomy" id="994334"/>
    <lineage>
        <taxon>Eukaryota</taxon>
        <taxon>Fungi</taxon>
        <taxon>Fungi incertae sedis</taxon>
        <taxon>Mucoromycota</taxon>
        <taxon>Mucoromycotina</taxon>
        <taxon>Endogonomycetes</taxon>
        <taxon>Endogonales</taxon>
        <taxon>Endogonaceae</taxon>
        <taxon>Jimgerdemannia</taxon>
    </lineage>
</organism>
<reference evidence="6 7" key="1">
    <citation type="journal article" date="2018" name="New Phytol.">
        <title>Phylogenomics of Endogonaceae and evolution of mycorrhizas within Mucoromycota.</title>
        <authorList>
            <person name="Chang Y."/>
            <person name="Desiro A."/>
            <person name="Na H."/>
            <person name="Sandor L."/>
            <person name="Lipzen A."/>
            <person name="Clum A."/>
            <person name="Barry K."/>
            <person name="Grigoriev I.V."/>
            <person name="Martin F.M."/>
            <person name="Stajich J.E."/>
            <person name="Smith M.E."/>
            <person name="Bonito G."/>
            <person name="Spatafora J.W."/>
        </authorList>
    </citation>
    <scope>NUCLEOTIDE SEQUENCE [LARGE SCALE GENOMIC DNA]</scope>
    <source>
        <strain evidence="6 7">GMNB39</strain>
    </source>
</reference>
<keyword evidence="4" id="KW-0560">Oxidoreductase</keyword>
<dbReference type="Proteomes" id="UP000268093">
    <property type="component" value="Unassembled WGS sequence"/>
</dbReference>
<comment type="cofactor">
    <cofactor evidence="1">
        <name>FAD</name>
        <dbReference type="ChEBI" id="CHEBI:57692"/>
    </cofactor>
</comment>
<evidence type="ECO:0000313" key="6">
    <source>
        <dbReference type="EMBL" id="RUP52272.1"/>
    </source>
</evidence>
<evidence type="ECO:0000256" key="2">
    <source>
        <dbReference type="ARBA" id="ARBA00022630"/>
    </source>
</evidence>
<keyword evidence="2" id="KW-0285">Flavoprotein</keyword>
<evidence type="ECO:0000313" key="7">
    <source>
        <dbReference type="Proteomes" id="UP000268093"/>
    </source>
</evidence>
<dbReference type="Gene3D" id="3.50.50.60">
    <property type="entry name" value="FAD/NAD(P)-binding domain"/>
    <property type="match status" value="1"/>
</dbReference>
<feature type="domain" description="FAD-binding" evidence="5">
    <location>
        <begin position="36"/>
        <end position="89"/>
    </location>
</feature>
<accession>A0A433DN30</accession>
<dbReference type="PANTHER" id="PTHR43004">
    <property type="entry name" value="TRK SYSTEM POTASSIUM UPTAKE PROTEIN"/>
    <property type="match status" value="1"/>
</dbReference>
<dbReference type="InterPro" id="IPR002938">
    <property type="entry name" value="FAD-bd"/>
</dbReference>
<keyword evidence="7" id="KW-1185">Reference proteome</keyword>